<feature type="region of interest" description="Disordered" evidence="2">
    <location>
        <begin position="1"/>
        <end position="56"/>
    </location>
</feature>
<evidence type="ECO:0000256" key="2">
    <source>
        <dbReference type="SAM" id="MobiDB-lite"/>
    </source>
</evidence>
<name>A0AAJ0HSP0_9PEZI</name>
<feature type="coiled-coil region" evidence="1">
    <location>
        <begin position="103"/>
        <end position="130"/>
    </location>
</feature>
<keyword evidence="5" id="KW-1185">Reference proteome</keyword>
<evidence type="ECO:0000256" key="1">
    <source>
        <dbReference type="SAM" id="Coils"/>
    </source>
</evidence>
<dbReference type="InterPro" id="IPR003615">
    <property type="entry name" value="HNH_nuc"/>
</dbReference>
<dbReference type="Proteomes" id="UP001275084">
    <property type="component" value="Unassembled WGS sequence"/>
</dbReference>
<reference evidence="4" key="1">
    <citation type="journal article" date="2023" name="Mol. Phylogenet. Evol.">
        <title>Genome-scale phylogeny and comparative genomics of the fungal order Sordariales.</title>
        <authorList>
            <person name="Hensen N."/>
            <person name="Bonometti L."/>
            <person name="Westerberg I."/>
            <person name="Brannstrom I.O."/>
            <person name="Guillou S."/>
            <person name="Cros-Aarteil S."/>
            <person name="Calhoun S."/>
            <person name="Haridas S."/>
            <person name="Kuo A."/>
            <person name="Mondo S."/>
            <person name="Pangilinan J."/>
            <person name="Riley R."/>
            <person name="LaButti K."/>
            <person name="Andreopoulos B."/>
            <person name="Lipzen A."/>
            <person name="Chen C."/>
            <person name="Yan M."/>
            <person name="Daum C."/>
            <person name="Ng V."/>
            <person name="Clum A."/>
            <person name="Steindorff A."/>
            <person name="Ohm R.A."/>
            <person name="Martin F."/>
            <person name="Silar P."/>
            <person name="Natvig D.O."/>
            <person name="Lalanne C."/>
            <person name="Gautier V."/>
            <person name="Ament-Velasquez S.L."/>
            <person name="Kruys A."/>
            <person name="Hutchinson M.I."/>
            <person name="Powell A.J."/>
            <person name="Barry K."/>
            <person name="Miller A.N."/>
            <person name="Grigoriev I.V."/>
            <person name="Debuchy R."/>
            <person name="Gladieux P."/>
            <person name="Hiltunen Thoren M."/>
            <person name="Johannesson H."/>
        </authorList>
    </citation>
    <scope>NUCLEOTIDE SEQUENCE</scope>
    <source>
        <strain evidence="4">CBS 955.72</strain>
    </source>
</reference>
<evidence type="ECO:0000259" key="3">
    <source>
        <dbReference type="Pfam" id="PF13391"/>
    </source>
</evidence>
<dbReference type="EMBL" id="JAUIQD010000002">
    <property type="protein sequence ID" value="KAK3360678.1"/>
    <property type="molecule type" value="Genomic_DNA"/>
</dbReference>
<proteinExistence type="predicted"/>
<organism evidence="4 5">
    <name type="scientific">Lasiosphaeria hispida</name>
    <dbReference type="NCBI Taxonomy" id="260671"/>
    <lineage>
        <taxon>Eukaryota</taxon>
        <taxon>Fungi</taxon>
        <taxon>Dikarya</taxon>
        <taxon>Ascomycota</taxon>
        <taxon>Pezizomycotina</taxon>
        <taxon>Sordariomycetes</taxon>
        <taxon>Sordariomycetidae</taxon>
        <taxon>Sordariales</taxon>
        <taxon>Lasiosphaeriaceae</taxon>
        <taxon>Lasiosphaeria</taxon>
    </lineage>
</organism>
<feature type="compositionally biased region" description="Acidic residues" evidence="2">
    <location>
        <begin position="449"/>
        <end position="464"/>
    </location>
</feature>
<sequence>MASPSSEGGSKSMPGSRATAAITPAPYPRRQTSPIARSTSNSPEGDPPSKAIPPSYILDTLRSGHENARRVSIKLRDAYKELLQKLEFEVEPDQETPAPTLQLALLGIELAEKEQEELRLERQVIFQEQKCSLVDDKEADRKIHQVNKRYLSAGDDLWRQRKKKMRLDDTGMVQLLDPRANGLSECLLALYKKYDGVDKKRKRPSGWRRDALSYYTGSGPDQGMSDDMTWCHISGMWYLSKHVKVAHIVPFFLDMESIGEMLFGSRSESLERAGNALLLSDHVKKLFDTYHLVVVPVDSKEFPITQWKTELISSDIVNSHYFPGCKAKDLDGKELAFLSDKRPVARFLYFHFIMALVRIKDVQRTGWKDVWARYYEQRPFATPGPWMRKSMLQGLANHFQVADVRMVESWIVEHGFETPLRLSVEESTEVARRVHEAVEDAILSANRLDDEEEDSQDSSSEDED</sequence>
<reference evidence="4" key="2">
    <citation type="submission" date="2023-06" db="EMBL/GenBank/DDBJ databases">
        <authorList>
            <consortium name="Lawrence Berkeley National Laboratory"/>
            <person name="Haridas S."/>
            <person name="Hensen N."/>
            <person name="Bonometti L."/>
            <person name="Westerberg I."/>
            <person name="Brannstrom I.O."/>
            <person name="Guillou S."/>
            <person name="Cros-Aarteil S."/>
            <person name="Calhoun S."/>
            <person name="Kuo A."/>
            <person name="Mondo S."/>
            <person name="Pangilinan J."/>
            <person name="Riley R."/>
            <person name="Labutti K."/>
            <person name="Andreopoulos B."/>
            <person name="Lipzen A."/>
            <person name="Chen C."/>
            <person name="Yanf M."/>
            <person name="Daum C."/>
            <person name="Ng V."/>
            <person name="Clum A."/>
            <person name="Steindorff A."/>
            <person name="Ohm R."/>
            <person name="Martin F."/>
            <person name="Silar P."/>
            <person name="Natvig D."/>
            <person name="Lalanne C."/>
            <person name="Gautier V."/>
            <person name="Ament-Velasquez S.L."/>
            <person name="Kruys A."/>
            <person name="Hutchinson M.I."/>
            <person name="Powell A.J."/>
            <person name="Barry K."/>
            <person name="Miller A.N."/>
            <person name="Grigoriev I.V."/>
            <person name="Debuchy R."/>
            <person name="Gladieux P."/>
            <person name="Thoren M.H."/>
            <person name="Johannesson H."/>
        </authorList>
    </citation>
    <scope>NUCLEOTIDE SEQUENCE</scope>
    <source>
        <strain evidence="4">CBS 955.72</strain>
    </source>
</reference>
<feature type="region of interest" description="Disordered" evidence="2">
    <location>
        <begin position="445"/>
        <end position="464"/>
    </location>
</feature>
<dbReference type="Pfam" id="PF13391">
    <property type="entry name" value="HNH_2"/>
    <property type="match status" value="1"/>
</dbReference>
<feature type="compositionally biased region" description="Polar residues" evidence="2">
    <location>
        <begin position="30"/>
        <end position="43"/>
    </location>
</feature>
<gene>
    <name evidence="4" type="ORF">B0T25DRAFT_536161</name>
</gene>
<evidence type="ECO:0000313" key="5">
    <source>
        <dbReference type="Proteomes" id="UP001275084"/>
    </source>
</evidence>
<feature type="domain" description="HNH nuclease" evidence="3">
    <location>
        <begin position="231"/>
        <end position="294"/>
    </location>
</feature>
<accession>A0AAJ0HSP0</accession>
<keyword evidence="1" id="KW-0175">Coiled coil</keyword>
<protein>
    <recommendedName>
        <fullName evidence="3">HNH nuclease domain-containing protein</fullName>
    </recommendedName>
</protein>
<dbReference type="AlphaFoldDB" id="A0AAJ0HSP0"/>
<evidence type="ECO:0000313" key="4">
    <source>
        <dbReference type="EMBL" id="KAK3360678.1"/>
    </source>
</evidence>
<comment type="caution">
    <text evidence="4">The sequence shown here is derived from an EMBL/GenBank/DDBJ whole genome shotgun (WGS) entry which is preliminary data.</text>
</comment>